<feature type="transmembrane region" description="Helical" evidence="1">
    <location>
        <begin position="140"/>
        <end position="159"/>
    </location>
</feature>
<dbReference type="AlphaFoldDB" id="A0A8J7L7S2"/>
<dbReference type="RefSeq" id="WP_198125587.1">
    <property type="nucleotide sequence ID" value="NZ_JAECZC010000029.1"/>
</dbReference>
<evidence type="ECO:0000313" key="3">
    <source>
        <dbReference type="Proteomes" id="UP000632766"/>
    </source>
</evidence>
<keyword evidence="1" id="KW-0472">Membrane</keyword>
<reference evidence="2 3" key="1">
    <citation type="journal article" date="2021" name="Int. J. Syst. Evol. Microbiol.">
        <title>Amazonocrinis nigriterrae gen. nov., sp. nov., Atlanticothrix silvestris gen. nov., sp. nov. and Dendronalium phyllosphericum gen. nov., sp. nov., nostocacean cyanobacteria from Brazilian environments.</title>
        <authorList>
            <person name="Alvarenga D.O."/>
            <person name="Andreote A.P.D."/>
            <person name="Branco L.H.Z."/>
            <person name="Delbaje E."/>
            <person name="Cruz R.B."/>
            <person name="Varani A.M."/>
            <person name="Fiore M.F."/>
        </authorList>
    </citation>
    <scope>NUCLEOTIDE SEQUENCE [LARGE SCALE GENOMIC DNA]</scope>
    <source>
        <strain evidence="2 3">CENA67</strain>
    </source>
</reference>
<accession>A0A8J7L7S2</accession>
<dbReference type="Proteomes" id="UP000632766">
    <property type="component" value="Unassembled WGS sequence"/>
</dbReference>
<dbReference type="EMBL" id="JAECZC010000029">
    <property type="protein sequence ID" value="MBH8563719.1"/>
    <property type="molecule type" value="Genomic_DNA"/>
</dbReference>
<evidence type="ECO:0000313" key="2">
    <source>
        <dbReference type="EMBL" id="MBH8563719.1"/>
    </source>
</evidence>
<gene>
    <name evidence="2" type="ORF">I8748_16225</name>
</gene>
<comment type="caution">
    <text evidence="2">The sequence shown here is derived from an EMBL/GenBank/DDBJ whole genome shotgun (WGS) entry which is preliminary data.</text>
</comment>
<evidence type="ECO:0000256" key="1">
    <source>
        <dbReference type="SAM" id="Phobius"/>
    </source>
</evidence>
<feature type="transmembrane region" description="Helical" evidence="1">
    <location>
        <begin position="57"/>
        <end position="80"/>
    </location>
</feature>
<organism evidence="2 3">
    <name type="scientific">Amazonocrinis nigriterrae CENA67</name>
    <dbReference type="NCBI Taxonomy" id="2794033"/>
    <lineage>
        <taxon>Bacteria</taxon>
        <taxon>Bacillati</taxon>
        <taxon>Cyanobacteriota</taxon>
        <taxon>Cyanophyceae</taxon>
        <taxon>Nostocales</taxon>
        <taxon>Nostocaceae</taxon>
        <taxon>Amazonocrinis</taxon>
        <taxon>Amazonocrinis nigriterrae</taxon>
    </lineage>
</organism>
<keyword evidence="3" id="KW-1185">Reference proteome</keyword>
<feature type="transmembrane region" description="Helical" evidence="1">
    <location>
        <begin position="12"/>
        <end position="37"/>
    </location>
</feature>
<keyword evidence="1" id="KW-1133">Transmembrane helix</keyword>
<keyword evidence="1" id="KW-0812">Transmembrane</keyword>
<proteinExistence type="predicted"/>
<protein>
    <submittedName>
        <fullName evidence="2">DUF4149 domain-containing protein</fullName>
    </submittedName>
</protein>
<feature type="transmembrane region" description="Helical" evidence="1">
    <location>
        <begin position="92"/>
        <end position="110"/>
    </location>
</feature>
<name>A0A8J7L7S2_9NOST</name>
<sequence>MNTLSTVEFKRPIWQTAVIFTLGFWLSASVVLDWVIMPSLYFSGMMSQASFTTAGYAIFWNFNRIELLSAAVVLTGVLALRKSLSSWSLNSIVLSVMLLAIALLDTYFLTPQMCAVGTHLNFFEAASGIPAQMNLLHSSYFVLEAIKLMAGCALLNWCWRQQV</sequence>